<dbReference type="InterPro" id="IPR029034">
    <property type="entry name" value="Cystine-knot_cytokine"/>
</dbReference>
<evidence type="ECO:0000256" key="1">
    <source>
        <dbReference type="ARBA" id="ARBA00004613"/>
    </source>
</evidence>
<dbReference type="Gene3D" id="2.10.90.10">
    <property type="entry name" value="Cystine-knot cytokines"/>
    <property type="match status" value="1"/>
</dbReference>
<evidence type="ECO:0000256" key="11">
    <source>
        <dbReference type="ARBA" id="ARBA00031866"/>
    </source>
</evidence>
<dbReference type="SMART" id="SM00204">
    <property type="entry name" value="TGFB"/>
    <property type="match status" value="1"/>
</dbReference>
<dbReference type="Proteomes" id="UP001108240">
    <property type="component" value="Unplaced"/>
</dbReference>
<evidence type="ECO:0000256" key="2">
    <source>
        <dbReference type="ARBA" id="ARBA00006656"/>
    </source>
</evidence>
<keyword evidence="8 12" id="KW-0339">Growth factor</keyword>
<protein>
    <recommendedName>
        <fullName evidence="10 13">Growth/differentiation factor 8</fullName>
        <shortName evidence="13">GDF-8</shortName>
    </recommendedName>
    <alternativeName>
        <fullName evidence="11 13">Myostatin</fullName>
    </alternativeName>
</protein>
<dbReference type="CDD" id="cd19388">
    <property type="entry name" value="TGF_beta_GDF8"/>
    <property type="match status" value="1"/>
</dbReference>
<comment type="subcellular location">
    <subcellularLocation>
        <location evidence="1 13">Secreted</location>
    </subcellularLocation>
</comment>
<dbReference type="PROSITE" id="PS51362">
    <property type="entry name" value="TGF_BETA_2"/>
    <property type="match status" value="1"/>
</dbReference>
<dbReference type="GO" id="GO:0008083">
    <property type="term" value="F:growth factor activity"/>
    <property type="evidence" value="ECO:0007669"/>
    <property type="project" value="UniProtKB-UniRule"/>
</dbReference>
<reference evidence="15" key="1">
    <citation type="submission" date="2025-08" db="UniProtKB">
        <authorList>
            <consortium name="Ensembl"/>
        </authorList>
    </citation>
    <scope>IDENTIFICATION</scope>
</reference>
<dbReference type="PANTHER" id="PTHR11848">
    <property type="entry name" value="TGF-BETA FAMILY"/>
    <property type="match status" value="1"/>
</dbReference>
<reference evidence="15" key="2">
    <citation type="submission" date="2025-09" db="UniProtKB">
        <authorList>
            <consortium name="Ensembl"/>
        </authorList>
    </citation>
    <scope>IDENTIFICATION</scope>
</reference>
<name>A0A8C1D2K5_CYPCA</name>
<keyword evidence="7 13" id="KW-0732">Signal</keyword>
<evidence type="ECO:0000256" key="8">
    <source>
        <dbReference type="ARBA" id="ARBA00023030"/>
    </source>
</evidence>
<evidence type="ECO:0000256" key="7">
    <source>
        <dbReference type="ARBA" id="ARBA00022729"/>
    </source>
</evidence>
<dbReference type="PROSITE" id="PS00250">
    <property type="entry name" value="TGF_BETA_1"/>
    <property type="match status" value="1"/>
</dbReference>
<evidence type="ECO:0000313" key="16">
    <source>
        <dbReference type="Proteomes" id="UP001108240"/>
    </source>
</evidence>
<comment type="subunit">
    <text evidence="3 13">Homodimer; disulfide-linked.</text>
</comment>
<dbReference type="FunFam" id="2.10.90.10:FF:000006">
    <property type="entry name" value="growth/differentiation factor 8"/>
    <property type="match status" value="1"/>
</dbReference>
<keyword evidence="4 13" id="KW-0202">Cytokine</keyword>
<evidence type="ECO:0000256" key="10">
    <source>
        <dbReference type="ARBA" id="ARBA00023852"/>
    </source>
</evidence>
<dbReference type="OMA" id="TEQCASC"/>
<proteinExistence type="inferred from homology"/>
<dbReference type="InterPro" id="IPR015615">
    <property type="entry name" value="TGF-beta-rel"/>
</dbReference>
<dbReference type="GO" id="GO:0005125">
    <property type="term" value="F:cytokine activity"/>
    <property type="evidence" value="ECO:0007669"/>
    <property type="project" value="UniProtKB-UniRule"/>
</dbReference>
<organism evidence="15 16">
    <name type="scientific">Cyprinus carpio carpio</name>
    <dbReference type="NCBI Taxonomy" id="630221"/>
    <lineage>
        <taxon>Eukaryota</taxon>
        <taxon>Metazoa</taxon>
        <taxon>Chordata</taxon>
        <taxon>Craniata</taxon>
        <taxon>Vertebrata</taxon>
        <taxon>Euteleostomi</taxon>
        <taxon>Actinopterygii</taxon>
        <taxon>Neopterygii</taxon>
        <taxon>Teleostei</taxon>
        <taxon>Ostariophysi</taxon>
        <taxon>Cypriniformes</taxon>
        <taxon>Cyprinidae</taxon>
        <taxon>Cyprininae</taxon>
        <taxon>Cyprinus</taxon>
    </lineage>
</organism>
<dbReference type="GO" id="GO:0005615">
    <property type="term" value="C:extracellular space"/>
    <property type="evidence" value="ECO:0007669"/>
    <property type="project" value="UniProtKB-UniRule"/>
</dbReference>
<dbReference type="AlphaFoldDB" id="A0A8C1D2K5"/>
<dbReference type="FunFam" id="2.60.120.970:FF:000003">
    <property type="entry name" value="Growth differentiation factor 11"/>
    <property type="match status" value="1"/>
</dbReference>
<feature type="domain" description="TGF-beta family profile" evidence="14">
    <location>
        <begin position="290"/>
        <end position="402"/>
    </location>
</feature>
<evidence type="ECO:0000256" key="12">
    <source>
        <dbReference type="RuleBase" id="RU000354"/>
    </source>
</evidence>
<dbReference type="Pfam" id="PF00688">
    <property type="entry name" value="TGFb_propeptide"/>
    <property type="match status" value="1"/>
</dbReference>
<dbReference type="Gene3D" id="2.60.120.970">
    <property type="match status" value="1"/>
</dbReference>
<dbReference type="SUPFAM" id="SSF57501">
    <property type="entry name" value="Cystine-knot cytokines"/>
    <property type="match status" value="1"/>
</dbReference>
<keyword evidence="9 13" id="KW-1015">Disulfide bond</keyword>
<evidence type="ECO:0000259" key="14">
    <source>
        <dbReference type="PROSITE" id="PS51362"/>
    </source>
</evidence>
<dbReference type="GeneTree" id="ENSGT00940000165813"/>
<accession>A0A8C1D2K5</accession>
<evidence type="ECO:0000256" key="5">
    <source>
        <dbReference type="ARBA" id="ARBA00022525"/>
    </source>
</evidence>
<evidence type="ECO:0000256" key="6">
    <source>
        <dbReference type="ARBA" id="ARBA00022685"/>
    </source>
</evidence>
<dbReference type="PANTHER" id="PTHR11848:SF150">
    <property type="entry name" value="GROWTH_DIFFERENTIATION FACTOR 8"/>
    <property type="match status" value="1"/>
</dbReference>
<keyword evidence="5 13" id="KW-0964">Secreted</keyword>
<evidence type="ECO:0000256" key="13">
    <source>
        <dbReference type="RuleBase" id="RU369049"/>
    </source>
</evidence>
<dbReference type="InterPro" id="IPR001839">
    <property type="entry name" value="TGF-b_C"/>
</dbReference>
<evidence type="ECO:0000256" key="3">
    <source>
        <dbReference type="ARBA" id="ARBA00011748"/>
    </source>
</evidence>
<dbReference type="Ensembl" id="ENSCCRT00000057838.2">
    <property type="protein sequence ID" value="ENSCCRP00000053351.2"/>
    <property type="gene ID" value="ENSCCRG00000028516.2"/>
</dbReference>
<comment type="similarity">
    <text evidence="2 12">Belongs to the TGF-beta family.</text>
</comment>
<keyword evidence="16" id="KW-1185">Reference proteome</keyword>
<comment type="function">
    <text evidence="13">Acts specifically as a negative regulator of skeletal muscle growth.</text>
</comment>
<evidence type="ECO:0000256" key="9">
    <source>
        <dbReference type="ARBA" id="ARBA00023157"/>
    </source>
</evidence>
<evidence type="ECO:0000256" key="4">
    <source>
        <dbReference type="ARBA" id="ARBA00022514"/>
    </source>
</evidence>
<evidence type="ECO:0000313" key="15">
    <source>
        <dbReference type="Ensembl" id="ENSCCRP00000053351.2"/>
    </source>
</evidence>
<dbReference type="Pfam" id="PF00019">
    <property type="entry name" value="TGF_beta"/>
    <property type="match status" value="1"/>
</dbReference>
<keyword evidence="6 13" id="KW-0165">Cleavage on pair of basic residues</keyword>
<dbReference type="InterPro" id="IPR017948">
    <property type="entry name" value="TGFb_CS"/>
</dbReference>
<sequence>MTSTCPVRGEVHFHSKSDQTSFSTLWNMHFSQVLISLSVLIACGSVGHGDITAHQQPSTATEESEQCSTCEFRQHSKLMRLHAIKSQILSKLRLKQAPNISRDVVKQLLPKAPPLQQLLDQYDVVGDDSKDGAVEEDDEHATTETIMTMATEPDPIVQVDRKPTCCFFSFSPKIQANRIVRAQLWVHLRSAEEATTVFLQISRLTPVTDGGRHIRIRSLKIDVNAGVTSWQSIDVKQVLTVWLRQPETNWGIEINAYDAKGNDLAITSAEPGEDGLLPFMEVKISEGPKRIRRDSGLDCDENSSESRCCRYPLTVDFEDFGWDWIIAPKRYKANYCSGECDYMHLQKYPHTHLVNKANPRGTAGPCCTPTKMSPINMLYFNGKEQIIYGKIPSMVVDRCGCS</sequence>
<dbReference type="InterPro" id="IPR001111">
    <property type="entry name" value="TGF-b_propeptide"/>
</dbReference>